<dbReference type="PANTHER" id="PTHR19143">
    <property type="entry name" value="FIBRINOGEN/TENASCIN/ANGIOPOEITIN"/>
    <property type="match status" value="1"/>
</dbReference>
<gene>
    <name evidence="2" type="primary">TL5B_0</name>
    <name evidence="2" type="ORF">FJT64_007350</name>
</gene>
<dbReference type="InterPro" id="IPR014716">
    <property type="entry name" value="Fibrinogen_a/b/g_C_1"/>
</dbReference>
<dbReference type="SUPFAM" id="SSF56496">
    <property type="entry name" value="Fibrinogen C-terminal domain-like"/>
    <property type="match status" value="1"/>
</dbReference>
<dbReference type="Gene3D" id="3.90.215.10">
    <property type="entry name" value="Gamma Fibrinogen, chain A, domain 1"/>
    <property type="match status" value="1"/>
</dbReference>
<dbReference type="Pfam" id="PF00147">
    <property type="entry name" value="Fibrinogen_C"/>
    <property type="match status" value="1"/>
</dbReference>
<sequence>MDTAGGNWTVIQRRDDIEPRQDFYLGWKEYKEGFGDVTKELWWGLEHLFQLTSSDRRYELRVDLEAFDGSRRHATYQGFRISSEEDGYQLSVSDYSGTAGDGLMWSVNAKFSTRDRDQDWSYYHCAQHRQGAWWYGGRWCGESSLNGRYRDGGDVDWTGIWWYTWREFESLKKTDMKIRPT</sequence>
<name>A0A6A4VQ65_AMPAM</name>
<dbReference type="InterPro" id="IPR036056">
    <property type="entry name" value="Fibrinogen-like_C"/>
</dbReference>
<evidence type="ECO:0000313" key="2">
    <source>
        <dbReference type="EMBL" id="KAF0295069.1"/>
    </source>
</evidence>
<dbReference type="SMART" id="SM00186">
    <property type="entry name" value="FBG"/>
    <property type="match status" value="1"/>
</dbReference>
<keyword evidence="3" id="KW-1185">Reference proteome</keyword>
<evidence type="ECO:0000259" key="1">
    <source>
        <dbReference type="PROSITE" id="PS51406"/>
    </source>
</evidence>
<dbReference type="PROSITE" id="PS51406">
    <property type="entry name" value="FIBRINOGEN_C_2"/>
    <property type="match status" value="1"/>
</dbReference>
<dbReference type="InterPro" id="IPR050373">
    <property type="entry name" value="Fibrinogen_C-term_domain"/>
</dbReference>
<dbReference type="InterPro" id="IPR002181">
    <property type="entry name" value="Fibrinogen_a/b/g_C_dom"/>
</dbReference>
<protein>
    <submittedName>
        <fullName evidence="2">Techylectin-5B</fullName>
    </submittedName>
</protein>
<dbReference type="EMBL" id="VIIS01001638">
    <property type="protein sequence ID" value="KAF0295069.1"/>
    <property type="molecule type" value="Genomic_DNA"/>
</dbReference>
<proteinExistence type="predicted"/>
<reference evidence="2 3" key="1">
    <citation type="submission" date="2019-07" db="EMBL/GenBank/DDBJ databases">
        <title>Draft genome assembly of a fouling barnacle, Amphibalanus amphitrite (Darwin, 1854): The first reference genome for Thecostraca.</title>
        <authorList>
            <person name="Kim W."/>
        </authorList>
    </citation>
    <scope>NUCLEOTIDE SEQUENCE [LARGE SCALE GENOMIC DNA]</scope>
    <source>
        <strain evidence="2">SNU_AA5</strain>
        <tissue evidence="2">Soma without cirri and trophi</tissue>
    </source>
</reference>
<dbReference type="PANTHER" id="PTHR19143:SF327">
    <property type="entry name" value="FI21813P1-RELATED"/>
    <property type="match status" value="1"/>
</dbReference>
<dbReference type="Proteomes" id="UP000440578">
    <property type="component" value="Unassembled WGS sequence"/>
</dbReference>
<comment type="caution">
    <text evidence="2">The sequence shown here is derived from an EMBL/GenBank/DDBJ whole genome shotgun (WGS) entry which is preliminary data.</text>
</comment>
<dbReference type="OrthoDB" id="6145874at2759"/>
<organism evidence="2 3">
    <name type="scientific">Amphibalanus amphitrite</name>
    <name type="common">Striped barnacle</name>
    <name type="synonym">Balanus amphitrite</name>
    <dbReference type="NCBI Taxonomy" id="1232801"/>
    <lineage>
        <taxon>Eukaryota</taxon>
        <taxon>Metazoa</taxon>
        <taxon>Ecdysozoa</taxon>
        <taxon>Arthropoda</taxon>
        <taxon>Crustacea</taxon>
        <taxon>Multicrustacea</taxon>
        <taxon>Cirripedia</taxon>
        <taxon>Thoracica</taxon>
        <taxon>Thoracicalcarea</taxon>
        <taxon>Balanomorpha</taxon>
        <taxon>Balanoidea</taxon>
        <taxon>Balanidae</taxon>
        <taxon>Amphibalaninae</taxon>
        <taxon>Amphibalanus</taxon>
    </lineage>
</organism>
<dbReference type="CDD" id="cd00087">
    <property type="entry name" value="FReD"/>
    <property type="match status" value="1"/>
</dbReference>
<accession>A0A6A4VQ65</accession>
<dbReference type="GO" id="GO:0005615">
    <property type="term" value="C:extracellular space"/>
    <property type="evidence" value="ECO:0007669"/>
    <property type="project" value="TreeGrafter"/>
</dbReference>
<evidence type="ECO:0000313" key="3">
    <source>
        <dbReference type="Proteomes" id="UP000440578"/>
    </source>
</evidence>
<feature type="domain" description="Fibrinogen C-terminal" evidence="1">
    <location>
        <begin position="1"/>
        <end position="181"/>
    </location>
</feature>
<dbReference type="AlphaFoldDB" id="A0A6A4VQ65"/>